<dbReference type="PANTHER" id="PTHR48251">
    <property type="entry name" value="COILED-COIL DOMAIN-CONTAINING PROTEIN 160"/>
    <property type="match status" value="1"/>
</dbReference>
<protein>
    <recommendedName>
        <fullName evidence="4">Coiled-coil domain containing 160</fullName>
    </recommendedName>
</protein>
<proteinExistence type="predicted"/>
<feature type="coiled-coil region" evidence="1">
    <location>
        <begin position="200"/>
        <end position="274"/>
    </location>
</feature>
<organism evidence="2 3">
    <name type="scientific">Podarcis muralis</name>
    <name type="common">Wall lizard</name>
    <name type="synonym">Lacerta muralis</name>
    <dbReference type="NCBI Taxonomy" id="64176"/>
    <lineage>
        <taxon>Eukaryota</taxon>
        <taxon>Metazoa</taxon>
        <taxon>Chordata</taxon>
        <taxon>Craniata</taxon>
        <taxon>Vertebrata</taxon>
        <taxon>Euteleostomi</taxon>
        <taxon>Lepidosauria</taxon>
        <taxon>Squamata</taxon>
        <taxon>Bifurcata</taxon>
        <taxon>Unidentata</taxon>
        <taxon>Episquamata</taxon>
        <taxon>Laterata</taxon>
        <taxon>Lacertibaenia</taxon>
        <taxon>Lacertidae</taxon>
        <taxon>Podarcis</taxon>
    </lineage>
</organism>
<sequence length="327" mass="38854">MESSNQLWLERLFPPHFSKVDFFSGSHQPEPLICEKFALERARRTEQIYNKTAKASFHEDQQFQRKGSPSKLLVSEQELNLWGRKREREKIQDFRVSAIGEWWSFSDGRNWLRGNWVFPEGKNISLKIQVSLLKAELVELKAKYKTLVAESEQAMQELSDYRTEAWCKTGWLEQIQRQRFERDSKIEVFKQGLLEKSDSIRSLKEELKQRRGEVTHLKLQKKDLQEELEEFRERQDFQNKLLTENMKLCHDMEMRKIQKELEDAKGELDAEKALNTKKWMRLIFLQSMGLSRVSSSTIIQKHQFFGDQPSLWSSSHFHTSLLGKPWL</sequence>
<dbReference type="Proteomes" id="UP000472272">
    <property type="component" value="Unplaced"/>
</dbReference>
<keyword evidence="1" id="KW-0175">Coiled coil</keyword>
<evidence type="ECO:0008006" key="4">
    <source>
        <dbReference type="Google" id="ProtNLM"/>
    </source>
</evidence>
<dbReference type="AlphaFoldDB" id="A0A670K5G6"/>
<evidence type="ECO:0000313" key="3">
    <source>
        <dbReference type="Proteomes" id="UP000472272"/>
    </source>
</evidence>
<name>A0A670K5G6_PODMU</name>
<evidence type="ECO:0000313" key="2">
    <source>
        <dbReference type="Ensembl" id="ENSPMRP00000032763.1"/>
    </source>
</evidence>
<accession>A0A670K5G6</accession>
<keyword evidence="3" id="KW-1185">Reference proteome</keyword>
<dbReference type="OMA" id="PEPLICE"/>
<reference evidence="2" key="1">
    <citation type="submission" date="2025-08" db="UniProtKB">
        <authorList>
            <consortium name="Ensembl"/>
        </authorList>
    </citation>
    <scope>IDENTIFICATION</scope>
</reference>
<dbReference type="Ensembl" id="ENSPMRT00000034739.1">
    <property type="protein sequence ID" value="ENSPMRP00000032763.1"/>
    <property type="gene ID" value="ENSPMRG00000021231.1"/>
</dbReference>
<evidence type="ECO:0000256" key="1">
    <source>
        <dbReference type="SAM" id="Coils"/>
    </source>
</evidence>
<feature type="coiled-coil region" evidence="1">
    <location>
        <begin position="123"/>
        <end position="164"/>
    </location>
</feature>
<dbReference type="PANTHER" id="PTHR48251:SF1">
    <property type="entry name" value="COILED-COIL DOMAIN-CONTAINING PROTEIN 160"/>
    <property type="match status" value="1"/>
</dbReference>
<dbReference type="GeneTree" id="ENSGT01120000274204"/>
<reference evidence="2" key="2">
    <citation type="submission" date="2025-09" db="UniProtKB">
        <authorList>
            <consortium name="Ensembl"/>
        </authorList>
    </citation>
    <scope>IDENTIFICATION</scope>
</reference>